<evidence type="ECO:0000313" key="8">
    <source>
        <dbReference type="EMBL" id="SEP01147.1"/>
    </source>
</evidence>
<dbReference type="SUPFAM" id="SSF53146">
    <property type="entry name" value="Nitrogenase accessory factor-like"/>
    <property type="match status" value="1"/>
</dbReference>
<dbReference type="GO" id="GO:0140663">
    <property type="term" value="F:ATP-dependent FeS chaperone activity"/>
    <property type="evidence" value="ECO:0007669"/>
    <property type="project" value="InterPro"/>
</dbReference>
<keyword evidence="9" id="KW-1185">Reference proteome</keyword>
<dbReference type="Proteomes" id="UP000198847">
    <property type="component" value="Unassembled WGS sequence"/>
</dbReference>
<dbReference type="Gene3D" id="3.30.420.130">
    <property type="entry name" value="Dinitrogenase iron-molybdenum cofactor biosynthesis domain"/>
    <property type="match status" value="1"/>
</dbReference>
<feature type="domain" description="Dinitrogenase iron-molybdenum cofactor biosynthesis" evidence="7">
    <location>
        <begin position="291"/>
        <end position="372"/>
    </location>
</feature>
<dbReference type="PANTHER" id="PTHR23264">
    <property type="entry name" value="NUCLEOTIDE-BINDING PROTEIN NBP35 YEAST -RELATED"/>
    <property type="match status" value="1"/>
</dbReference>
<dbReference type="GO" id="GO:0016226">
    <property type="term" value="P:iron-sulfur cluster assembly"/>
    <property type="evidence" value="ECO:0007669"/>
    <property type="project" value="InterPro"/>
</dbReference>
<dbReference type="Pfam" id="PF10609">
    <property type="entry name" value="ParA"/>
    <property type="match status" value="1"/>
</dbReference>
<dbReference type="RefSeq" id="WP_091745942.1">
    <property type="nucleotide sequence ID" value="NZ_FODY01000008.1"/>
</dbReference>
<keyword evidence="6" id="KW-0378">Hydrolase</keyword>
<gene>
    <name evidence="8" type="ORF">SAMN04490178_108152</name>
</gene>
<dbReference type="GO" id="GO:0005829">
    <property type="term" value="C:cytosol"/>
    <property type="evidence" value="ECO:0007669"/>
    <property type="project" value="TreeGrafter"/>
</dbReference>
<dbReference type="Gene3D" id="3.40.50.300">
    <property type="entry name" value="P-loop containing nucleotide triphosphate hydrolases"/>
    <property type="match status" value="1"/>
</dbReference>
<evidence type="ECO:0000256" key="1">
    <source>
        <dbReference type="ARBA" id="ARBA00022723"/>
    </source>
</evidence>
<dbReference type="CDD" id="cd02037">
    <property type="entry name" value="Mrp_NBP35"/>
    <property type="match status" value="1"/>
</dbReference>
<dbReference type="InterPro" id="IPR003731">
    <property type="entry name" value="Di-Nase_FeMo-co_biosynth"/>
</dbReference>
<dbReference type="SUPFAM" id="SSF52540">
    <property type="entry name" value="P-loop containing nucleoside triphosphate hydrolases"/>
    <property type="match status" value="1"/>
</dbReference>
<evidence type="ECO:0000259" key="7">
    <source>
        <dbReference type="Pfam" id="PF02579"/>
    </source>
</evidence>
<dbReference type="InterPro" id="IPR000808">
    <property type="entry name" value="Mrp-like_CS"/>
</dbReference>
<evidence type="ECO:0000313" key="9">
    <source>
        <dbReference type="Proteomes" id="UP000198847"/>
    </source>
</evidence>
<keyword evidence="2 6" id="KW-0547">Nucleotide-binding</keyword>
<dbReference type="Pfam" id="PF02579">
    <property type="entry name" value="Nitro_FeMo-Co"/>
    <property type="match status" value="1"/>
</dbReference>
<dbReference type="EMBL" id="FODY01000008">
    <property type="protein sequence ID" value="SEP01147.1"/>
    <property type="molecule type" value="Genomic_DNA"/>
</dbReference>
<dbReference type="AlphaFoldDB" id="A0A1H8UDP3"/>
<evidence type="ECO:0000256" key="4">
    <source>
        <dbReference type="ARBA" id="ARBA00023004"/>
    </source>
</evidence>
<keyword evidence="1 6" id="KW-0479">Metal-binding</keyword>
<dbReference type="GO" id="GO:0046872">
    <property type="term" value="F:metal ion binding"/>
    <property type="evidence" value="ECO:0007669"/>
    <property type="project" value="UniProtKB-KW"/>
</dbReference>
<dbReference type="InterPro" id="IPR036105">
    <property type="entry name" value="DiNase_FeMo-co_biosyn_sf"/>
</dbReference>
<dbReference type="GO" id="GO:0005524">
    <property type="term" value="F:ATP binding"/>
    <property type="evidence" value="ECO:0007669"/>
    <property type="project" value="UniProtKB-UniRule"/>
</dbReference>
<dbReference type="FunFam" id="3.40.50.300:FF:001119">
    <property type="entry name" value="Iron-sulfur cluster carrier protein"/>
    <property type="match status" value="1"/>
</dbReference>
<reference evidence="8 9" key="1">
    <citation type="submission" date="2016-10" db="EMBL/GenBank/DDBJ databases">
        <authorList>
            <person name="de Groot N.N."/>
        </authorList>
    </citation>
    <scope>NUCLEOTIDE SEQUENCE [LARGE SCALE GENOMIC DNA]</scope>
    <source>
        <strain evidence="8 9">DSM 13305</strain>
    </source>
</reference>
<proteinExistence type="inferred from homology"/>
<accession>A0A1H8UDP3</accession>
<name>A0A1H8UDP3_9FIRM</name>
<organism evidence="8 9">
    <name type="scientific">Propionispora vibrioides</name>
    <dbReference type="NCBI Taxonomy" id="112903"/>
    <lineage>
        <taxon>Bacteria</taxon>
        <taxon>Bacillati</taxon>
        <taxon>Bacillota</taxon>
        <taxon>Negativicutes</taxon>
        <taxon>Selenomonadales</taxon>
        <taxon>Sporomusaceae</taxon>
        <taxon>Propionispora</taxon>
    </lineage>
</organism>
<feature type="binding site" evidence="6">
    <location>
        <begin position="34"/>
        <end position="41"/>
    </location>
    <ligand>
        <name>ATP</name>
        <dbReference type="ChEBI" id="CHEBI:30616"/>
    </ligand>
</feature>
<keyword evidence="5 6" id="KW-0411">Iron-sulfur</keyword>
<protein>
    <recommendedName>
        <fullName evidence="6">Iron-sulfur cluster carrier protein</fullName>
    </recommendedName>
</protein>
<evidence type="ECO:0000256" key="3">
    <source>
        <dbReference type="ARBA" id="ARBA00022840"/>
    </source>
</evidence>
<keyword evidence="4 6" id="KW-0408">Iron</keyword>
<dbReference type="HAMAP" id="MF_02040">
    <property type="entry name" value="Mrp_NBP35"/>
    <property type="match status" value="1"/>
</dbReference>
<dbReference type="InterPro" id="IPR019591">
    <property type="entry name" value="Mrp/NBP35_ATP-bd"/>
</dbReference>
<dbReference type="NCBIfam" id="NF041136">
    <property type="entry name" value="MrpORP"/>
    <property type="match status" value="1"/>
</dbReference>
<comment type="similarity">
    <text evidence="6">Belongs to the Mrp/NBP35 ATP-binding proteins family.</text>
</comment>
<dbReference type="OrthoDB" id="9809679at2"/>
<dbReference type="PROSITE" id="PS01215">
    <property type="entry name" value="MRP"/>
    <property type="match status" value="1"/>
</dbReference>
<dbReference type="PANTHER" id="PTHR23264:SF19">
    <property type="entry name" value="CYTOSOLIC FE-S CLUSTER ASSEMBLY FACTOR NUBP2"/>
    <property type="match status" value="1"/>
</dbReference>
<keyword evidence="3 6" id="KW-0067">ATP-binding</keyword>
<evidence type="ECO:0000256" key="5">
    <source>
        <dbReference type="ARBA" id="ARBA00023014"/>
    </source>
</evidence>
<sequence length="403" mass="42475">MSCNSNPAQQFAAQTERIHRFLDQVTKKLIVMSGKGGVGKSTVAANLAVTLSQQGYQVGLLDVDVHGPSIAGLLDLNDLPLLTDREQIYPIEYSPTLKVVTIQGLLDKPDDPIICRGPAKITMIRQFLGDVDWGPLDFLIIDSPPGTGDEPLTIAQTVTGCQAVIVTTPQEIALADVRKSIQFCRKVNLPIAGIIENMSGFVCPTCGSRHDIFKSGGGEKTAAAAGLPFLGRLPIDPAIVTAGDSGKAIAGLHNQTQTDMQHLVDQLLQQLGNPTPTETGLLKIAVPTDNGNLGERFGHSAVFSIISAQKGQIVQQEELTPPPKPGAIPGWLAEQGCHTVIAGGLGEAARIKLAELGIKVICGAPAATPEQLTLRYLRGELIASTPAASRTSPASSCQDCNHT</sequence>
<dbReference type="InterPro" id="IPR033756">
    <property type="entry name" value="YlxH/NBP35"/>
</dbReference>
<comment type="subunit">
    <text evidence="6">Homodimer.</text>
</comment>
<evidence type="ECO:0000256" key="6">
    <source>
        <dbReference type="HAMAP-Rule" id="MF_02040"/>
    </source>
</evidence>
<comment type="function">
    <text evidence="6">Binds and transfers iron-sulfur (Fe-S) clusters to target apoproteins. Can hydrolyze ATP.</text>
</comment>
<dbReference type="GO" id="GO:0051536">
    <property type="term" value="F:iron-sulfur cluster binding"/>
    <property type="evidence" value="ECO:0007669"/>
    <property type="project" value="UniProtKB-UniRule"/>
</dbReference>
<evidence type="ECO:0000256" key="2">
    <source>
        <dbReference type="ARBA" id="ARBA00022741"/>
    </source>
</evidence>
<dbReference type="GO" id="GO:0016887">
    <property type="term" value="F:ATP hydrolysis activity"/>
    <property type="evidence" value="ECO:0007669"/>
    <property type="project" value="UniProtKB-UniRule"/>
</dbReference>
<dbReference type="STRING" id="112903.SAMN04490178_108152"/>
<dbReference type="InterPro" id="IPR027417">
    <property type="entry name" value="P-loop_NTPase"/>
</dbReference>